<keyword evidence="2" id="KW-0812">Transmembrane</keyword>
<dbReference type="EMBL" id="CADCXV010000876">
    <property type="protein sequence ID" value="CAB0037887.1"/>
    <property type="molecule type" value="Genomic_DNA"/>
</dbReference>
<reference evidence="3 4" key="1">
    <citation type="submission" date="2020-02" db="EMBL/GenBank/DDBJ databases">
        <authorList>
            <person name="Ferguson B K."/>
        </authorList>
    </citation>
    <scope>NUCLEOTIDE SEQUENCE [LARGE SCALE GENOMIC DNA]</scope>
</reference>
<name>A0A6H5IJJ0_9HYME</name>
<gene>
    <name evidence="3" type="ORF">TBRA_LOCUS9695</name>
</gene>
<evidence type="ECO:0000256" key="2">
    <source>
        <dbReference type="SAM" id="Phobius"/>
    </source>
</evidence>
<dbReference type="Proteomes" id="UP000479190">
    <property type="component" value="Unassembled WGS sequence"/>
</dbReference>
<keyword evidence="2" id="KW-1133">Transmembrane helix</keyword>
<protein>
    <submittedName>
        <fullName evidence="3">Uncharacterized protein</fullName>
    </submittedName>
</protein>
<feature type="compositionally biased region" description="Basic and acidic residues" evidence="1">
    <location>
        <begin position="353"/>
        <end position="372"/>
    </location>
</feature>
<feature type="region of interest" description="Disordered" evidence="1">
    <location>
        <begin position="342"/>
        <end position="372"/>
    </location>
</feature>
<evidence type="ECO:0000256" key="1">
    <source>
        <dbReference type="SAM" id="MobiDB-lite"/>
    </source>
</evidence>
<sequence length="372" mass="41381">MRRREGYIIIYSRTYKFLPTDGGIGVGILMILIVVVADSCCSIVSNSILYRGSRRSSSSTTTTTATTTITTTIIDALLHLDFVRSLHTADRSAKLAAGGRQLSAAAGDGTTVGKPACLVYSKHAAALVSSTLVSDRCLSSFALSYRSACPSFFALRQAWHTWVCTVALATEVAFHQEVISLAVDNHKQLLFEELILLPCVLGPWIIRITSTYYTPAERRIKFTQQPRRLHYNMFSHISLRTQVKKCLLVVRLELNVKDVLQTLRLDLLKRKVQQRVKSLANGVDVCIVRAIQIDQQSQSKNVTHPRGSRASLQLRGVHGHAAVLRQGQQEFARGVQDLRRDVSGSSSTIAPHHRGDLQEISRQRTSREARFE</sequence>
<feature type="transmembrane region" description="Helical" evidence="2">
    <location>
        <begin position="24"/>
        <end position="49"/>
    </location>
</feature>
<keyword evidence="4" id="KW-1185">Reference proteome</keyword>
<accession>A0A6H5IJJ0</accession>
<proteinExistence type="predicted"/>
<dbReference type="AlphaFoldDB" id="A0A6H5IJJ0"/>
<keyword evidence="2" id="KW-0472">Membrane</keyword>
<evidence type="ECO:0000313" key="3">
    <source>
        <dbReference type="EMBL" id="CAB0037887.1"/>
    </source>
</evidence>
<evidence type="ECO:0000313" key="4">
    <source>
        <dbReference type="Proteomes" id="UP000479190"/>
    </source>
</evidence>
<organism evidence="3 4">
    <name type="scientific">Trichogramma brassicae</name>
    <dbReference type="NCBI Taxonomy" id="86971"/>
    <lineage>
        <taxon>Eukaryota</taxon>
        <taxon>Metazoa</taxon>
        <taxon>Ecdysozoa</taxon>
        <taxon>Arthropoda</taxon>
        <taxon>Hexapoda</taxon>
        <taxon>Insecta</taxon>
        <taxon>Pterygota</taxon>
        <taxon>Neoptera</taxon>
        <taxon>Endopterygota</taxon>
        <taxon>Hymenoptera</taxon>
        <taxon>Apocrita</taxon>
        <taxon>Proctotrupomorpha</taxon>
        <taxon>Chalcidoidea</taxon>
        <taxon>Trichogrammatidae</taxon>
        <taxon>Trichogramma</taxon>
    </lineage>
</organism>